<dbReference type="AlphaFoldDB" id="W4GZ86"/>
<name>W4GZ86_APHAT</name>
<dbReference type="Gene3D" id="1.25.10.10">
    <property type="entry name" value="Leucine-rich Repeat Variant"/>
    <property type="match status" value="1"/>
</dbReference>
<evidence type="ECO:0000313" key="1">
    <source>
        <dbReference type="EMBL" id="ETV84329.1"/>
    </source>
</evidence>
<organism evidence="1">
    <name type="scientific">Aphanomyces astaci</name>
    <name type="common">Crayfish plague agent</name>
    <dbReference type="NCBI Taxonomy" id="112090"/>
    <lineage>
        <taxon>Eukaryota</taxon>
        <taxon>Sar</taxon>
        <taxon>Stramenopiles</taxon>
        <taxon>Oomycota</taxon>
        <taxon>Saprolegniomycetes</taxon>
        <taxon>Saprolegniales</taxon>
        <taxon>Verrucalvaceae</taxon>
        <taxon>Aphanomyces</taxon>
    </lineage>
</organism>
<reference evidence="1" key="1">
    <citation type="submission" date="2013-12" db="EMBL/GenBank/DDBJ databases">
        <title>The Genome Sequence of Aphanomyces astaci APO3.</title>
        <authorList>
            <consortium name="The Broad Institute Genomics Platform"/>
            <person name="Russ C."/>
            <person name="Tyler B."/>
            <person name="van West P."/>
            <person name="Dieguez-Uribeondo J."/>
            <person name="Young S.K."/>
            <person name="Zeng Q."/>
            <person name="Gargeya S."/>
            <person name="Fitzgerald M."/>
            <person name="Abouelleil A."/>
            <person name="Alvarado L."/>
            <person name="Chapman S.B."/>
            <person name="Gainer-Dewar J."/>
            <person name="Goldberg J."/>
            <person name="Griggs A."/>
            <person name="Gujja S."/>
            <person name="Hansen M."/>
            <person name="Howarth C."/>
            <person name="Imamovic A."/>
            <person name="Ireland A."/>
            <person name="Larimer J."/>
            <person name="McCowan C."/>
            <person name="Murphy C."/>
            <person name="Pearson M."/>
            <person name="Poon T.W."/>
            <person name="Priest M."/>
            <person name="Roberts A."/>
            <person name="Saif S."/>
            <person name="Shea T."/>
            <person name="Sykes S."/>
            <person name="Wortman J."/>
            <person name="Nusbaum C."/>
            <person name="Birren B."/>
        </authorList>
    </citation>
    <scope>NUCLEOTIDE SEQUENCE [LARGE SCALE GENOMIC DNA]</scope>
    <source>
        <strain evidence="1">APO3</strain>
    </source>
</reference>
<dbReference type="InterPro" id="IPR011989">
    <property type="entry name" value="ARM-like"/>
</dbReference>
<dbReference type="STRING" id="112090.W4GZ86"/>
<dbReference type="GeneID" id="20805565"/>
<protein>
    <submittedName>
        <fullName evidence="1">Uncharacterized protein</fullName>
    </submittedName>
</protein>
<dbReference type="RefSeq" id="XP_009826021.1">
    <property type="nucleotide sequence ID" value="XM_009827719.1"/>
</dbReference>
<gene>
    <name evidence="1" type="ORF">H257_03569</name>
</gene>
<dbReference type="OrthoDB" id="205662at2759"/>
<accession>W4GZ86</accession>
<sequence length="280" mass="29677">MSDSNANMKTKAVHMMGVVVVSVGPSVAKLANLVGSKLVAGVADNKNAMQQACLDSLRNWVVHGDVASAKLLGWTVEMTHMVAGKMDLRTMVETTIDTLSDKSTVAWDKAQLLLVKVFKPSLVPRHGAGQDGRTTASGTTSAGAGCVGDVRRAAAIDVQDASVETTGGPAQAPNDHVNSVDFVCIPTERLVMMRQGLTVISDELTAGKTRSSCCTPARRPGTTFSFRKNHVNEILVQVCQVPGTALGTQIDLHVMWLCGCTWRPSRASSGTRRMWAASSA</sequence>
<dbReference type="EMBL" id="KI913119">
    <property type="protein sequence ID" value="ETV84329.1"/>
    <property type="molecule type" value="Genomic_DNA"/>
</dbReference>
<proteinExistence type="predicted"/>
<dbReference type="VEuPathDB" id="FungiDB:H257_03569"/>